<organism evidence="2">
    <name type="scientific">Trichuris suis</name>
    <name type="common">pig whipworm</name>
    <dbReference type="NCBI Taxonomy" id="68888"/>
    <lineage>
        <taxon>Eukaryota</taxon>
        <taxon>Metazoa</taxon>
        <taxon>Ecdysozoa</taxon>
        <taxon>Nematoda</taxon>
        <taxon>Enoplea</taxon>
        <taxon>Dorylaimia</taxon>
        <taxon>Trichinellida</taxon>
        <taxon>Trichuridae</taxon>
        <taxon>Trichuris</taxon>
    </lineage>
</organism>
<dbReference type="EMBL" id="KL367522">
    <property type="protein sequence ID" value="KFD66660.1"/>
    <property type="molecule type" value="Genomic_DNA"/>
</dbReference>
<name>A0A085NB14_9BILA</name>
<accession>A0A085NB14</accession>
<dbReference type="Proteomes" id="UP000030758">
    <property type="component" value="Unassembled WGS sequence"/>
</dbReference>
<keyword evidence="3" id="KW-1185">Reference proteome</keyword>
<dbReference type="AlphaFoldDB" id="A0A085NB14"/>
<proteinExistence type="predicted"/>
<sequence length="81" mass="8764">MNIKPCAMPMTTTRKTVFTNVSTMCDSKNTSAETPAMASKPLCTVALRGSWTRLSLRRWANAIASVSQNSPGAEKSVDVKE</sequence>
<dbReference type="Proteomes" id="UP000030764">
    <property type="component" value="Unassembled WGS sequence"/>
</dbReference>
<evidence type="ECO:0000313" key="2">
    <source>
        <dbReference type="EMBL" id="KFD66660.1"/>
    </source>
</evidence>
<evidence type="ECO:0000313" key="3">
    <source>
        <dbReference type="Proteomes" id="UP000030764"/>
    </source>
</evidence>
<dbReference type="EMBL" id="KL363195">
    <property type="protein sequence ID" value="KFD56136.1"/>
    <property type="molecule type" value="Genomic_DNA"/>
</dbReference>
<gene>
    <name evidence="1" type="ORF">M513_02914</name>
    <name evidence="2" type="ORF">M514_02914</name>
</gene>
<protein>
    <submittedName>
        <fullName evidence="2">Uncharacterized protein</fullName>
    </submittedName>
</protein>
<evidence type="ECO:0000313" key="1">
    <source>
        <dbReference type="EMBL" id="KFD56136.1"/>
    </source>
</evidence>
<reference evidence="2 3" key="1">
    <citation type="journal article" date="2014" name="Nat. Genet.">
        <title>Genome and transcriptome of the porcine whipworm Trichuris suis.</title>
        <authorList>
            <person name="Jex A.R."/>
            <person name="Nejsum P."/>
            <person name="Schwarz E.M."/>
            <person name="Hu L."/>
            <person name="Young N.D."/>
            <person name="Hall R.S."/>
            <person name="Korhonen P.K."/>
            <person name="Liao S."/>
            <person name="Thamsborg S."/>
            <person name="Xia J."/>
            <person name="Xu P."/>
            <person name="Wang S."/>
            <person name="Scheerlinck J.P."/>
            <person name="Hofmann A."/>
            <person name="Sternberg P.W."/>
            <person name="Wang J."/>
            <person name="Gasser R.B."/>
        </authorList>
    </citation>
    <scope>NUCLEOTIDE SEQUENCE [LARGE SCALE GENOMIC DNA]</scope>
    <source>
        <strain evidence="2">DCEP-RM93F</strain>
        <strain evidence="1">DCEP-RM93M</strain>
    </source>
</reference>